<evidence type="ECO:0000256" key="4">
    <source>
        <dbReference type="ARBA" id="ARBA00023163"/>
    </source>
</evidence>
<dbReference type="CDD" id="cd12148">
    <property type="entry name" value="fungal_TF_MHR"/>
    <property type="match status" value="1"/>
</dbReference>
<dbReference type="SUPFAM" id="SSF57701">
    <property type="entry name" value="Zn2/Cys6 DNA-binding domain"/>
    <property type="match status" value="1"/>
</dbReference>
<organism evidence="7 8">
    <name type="scientific">Trematosphaeria pertusa</name>
    <dbReference type="NCBI Taxonomy" id="390896"/>
    <lineage>
        <taxon>Eukaryota</taxon>
        <taxon>Fungi</taxon>
        <taxon>Dikarya</taxon>
        <taxon>Ascomycota</taxon>
        <taxon>Pezizomycotina</taxon>
        <taxon>Dothideomycetes</taxon>
        <taxon>Pleosporomycetidae</taxon>
        <taxon>Pleosporales</taxon>
        <taxon>Massarineae</taxon>
        <taxon>Trematosphaeriaceae</taxon>
        <taxon>Trematosphaeria</taxon>
    </lineage>
</organism>
<dbReference type="Pfam" id="PF00172">
    <property type="entry name" value="Zn_clus"/>
    <property type="match status" value="1"/>
</dbReference>
<dbReference type="InterPro" id="IPR001138">
    <property type="entry name" value="Zn2Cys6_DnaBD"/>
</dbReference>
<name>A0A6A6HU88_9PLEO</name>
<evidence type="ECO:0000313" key="8">
    <source>
        <dbReference type="Proteomes" id="UP000800094"/>
    </source>
</evidence>
<dbReference type="InterPro" id="IPR050815">
    <property type="entry name" value="TF_fung"/>
</dbReference>
<dbReference type="GeneID" id="54583694"/>
<dbReference type="RefSeq" id="XP_033676670.1">
    <property type="nucleotide sequence ID" value="XM_033830364.1"/>
</dbReference>
<dbReference type="OrthoDB" id="3862662at2759"/>
<keyword evidence="2" id="KW-0479">Metal-binding</keyword>
<dbReference type="GO" id="GO:0008270">
    <property type="term" value="F:zinc ion binding"/>
    <property type="evidence" value="ECO:0007669"/>
    <property type="project" value="InterPro"/>
</dbReference>
<dbReference type="Gene3D" id="4.10.240.10">
    <property type="entry name" value="Zn(2)-C6 fungal-type DNA-binding domain"/>
    <property type="match status" value="1"/>
</dbReference>
<protein>
    <recommendedName>
        <fullName evidence="6">Zn(2)-C6 fungal-type domain-containing protein</fullName>
    </recommendedName>
</protein>
<feature type="domain" description="Zn(2)-C6 fungal-type" evidence="6">
    <location>
        <begin position="14"/>
        <end position="44"/>
    </location>
</feature>
<dbReference type="GO" id="GO:0005634">
    <property type="term" value="C:nucleus"/>
    <property type="evidence" value="ECO:0007669"/>
    <property type="project" value="UniProtKB-SubCell"/>
</dbReference>
<dbReference type="AlphaFoldDB" id="A0A6A6HU88"/>
<proteinExistence type="predicted"/>
<evidence type="ECO:0000256" key="2">
    <source>
        <dbReference type="ARBA" id="ARBA00022723"/>
    </source>
</evidence>
<dbReference type="EMBL" id="ML987210">
    <property type="protein sequence ID" value="KAF2241666.1"/>
    <property type="molecule type" value="Genomic_DNA"/>
</dbReference>
<dbReference type="PANTHER" id="PTHR47338:SF20">
    <property type="entry name" value="ZN(II)2CYS6 TRANSCRIPTION FACTOR (EUROFUNG)"/>
    <property type="match status" value="1"/>
</dbReference>
<gene>
    <name evidence="7" type="ORF">BU26DRAFT_524829</name>
</gene>
<dbReference type="GO" id="GO:0006351">
    <property type="term" value="P:DNA-templated transcription"/>
    <property type="evidence" value="ECO:0007669"/>
    <property type="project" value="InterPro"/>
</dbReference>
<dbReference type="GO" id="GO:0003677">
    <property type="term" value="F:DNA binding"/>
    <property type="evidence" value="ECO:0007669"/>
    <property type="project" value="InterPro"/>
</dbReference>
<dbReference type="PROSITE" id="PS00463">
    <property type="entry name" value="ZN2_CY6_FUNGAL_1"/>
    <property type="match status" value="1"/>
</dbReference>
<evidence type="ECO:0000256" key="5">
    <source>
        <dbReference type="ARBA" id="ARBA00023242"/>
    </source>
</evidence>
<dbReference type="Pfam" id="PF04082">
    <property type="entry name" value="Fungal_trans"/>
    <property type="match status" value="1"/>
</dbReference>
<dbReference type="PANTHER" id="PTHR47338">
    <property type="entry name" value="ZN(II)2CYS6 TRANSCRIPTION FACTOR (EUROFUNG)-RELATED"/>
    <property type="match status" value="1"/>
</dbReference>
<dbReference type="InterPro" id="IPR036864">
    <property type="entry name" value="Zn2-C6_fun-type_DNA-bd_sf"/>
</dbReference>
<comment type="subcellular location">
    <subcellularLocation>
        <location evidence="1">Nucleus</location>
    </subcellularLocation>
</comment>
<dbReference type="GO" id="GO:0000981">
    <property type="term" value="F:DNA-binding transcription factor activity, RNA polymerase II-specific"/>
    <property type="evidence" value="ECO:0007669"/>
    <property type="project" value="InterPro"/>
</dbReference>
<evidence type="ECO:0000256" key="3">
    <source>
        <dbReference type="ARBA" id="ARBA00023015"/>
    </source>
</evidence>
<dbReference type="InterPro" id="IPR007219">
    <property type="entry name" value="XnlR_reg_dom"/>
</dbReference>
<evidence type="ECO:0000256" key="1">
    <source>
        <dbReference type="ARBA" id="ARBA00004123"/>
    </source>
</evidence>
<keyword evidence="8" id="KW-1185">Reference proteome</keyword>
<reference evidence="7" key="1">
    <citation type="journal article" date="2020" name="Stud. Mycol.">
        <title>101 Dothideomycetes genomes: a test case for predicting lifestyles and emergence of pathogens.</title>
        <authorList>
            <person name="Haridas S."/>
            <person name="Albert R."/>
            <person name="Binder M."/>
            <person name="Bloem J."/>
            <person name="Labutti K."/>
            <person name="Salamov A."/>
            <person name="Andreopoulos B."/>
            <person name="Baker S."/>
            <person name="Barry K."/>
            <person name="Bills G."/>
            <person name="Bluhm B."/>
            <person name="Cannon C."/>
            <person name="Castanera R."/>
            <person name="Culley D."/>
            <person name="Daum C."/>
            <person name="Ezra D."/>
            <person name="Gonzalez J."/>
            <person name="Henrissat B."/>
            <person name="Kuo A."/>
            <person name="Liang C."/>
            <person name="Lipzen A."/>
            <person name="Lutzoni F."/>
            <person name="Magnuson J."/>
            <person name="Mondo S."/>
            <person name="Nolan M."/>
            <person name="Ohm R."/>
            <person name="Pangilinan J."/>
            <person name="Park H.-J."/>
            <person name="Ramirez L."/>
            <person name="Alfaro M."/>
            <person name="Sun H."/>
            <person name="Tritt A."/>
            <person name="Yoshinaga Y."/>
            <person name="Zwiers L.-H."/>
            <person name="Turgeon B."/>
            <person name="Goodwin S."/>
            <person name="Spatafora J."/>
            <person name="Crous P."/>
            <person name="Grigoriev I."/>
        </authorList>
    </citation>
    <scope>NUCLEOTIDE SEQUENCE</scope>
    <source>
        <strain evidence="7">CBS 122368</strain>
    </source>
</reference>
<dbReference type="PROSITE" id="PS50048">
    <property type="entry name" value="ZN2_CY6_FUNGAL_2"/>
    <property type="match status" value="1"/>
</dbReference>
<keyword evidence="3" id="KW-0805">Transcription regulation</keyword>
<evidence type="ECO:0000313" key="7">
    <source>
        <dbReference type="EMBL" id="KAF2241666.1"/>
    </source>
</evidence>
<dbReference type="Proteomes" id="UP000800094">
    <property type="component" value="Unassembled WGS sequence"/>
</dbReference>
<dbReference type="SMART" id="SM00066">
    <property type="entry name" value="GAL4"/>
    <property type="match status" value="1"/>
</dbReference>
<sequence length="624" mass="69915">MESSSDARRLSKTVCLLCRQRKIRCNRKLPKCESCTRAAVECQYIAVRNRPGLRAGYVSELEERLAKLEREVQLLKADRPVGPASMVDVNSVATSSSSDHSIQDAPASIAHISPRSARCSPSDFDPLSSGILDELCRAWFEKYHPWFPILHQPSLLEVLQTSPILASTVHYIVFKAVAAVTIPHSYHSDSLTNDQRRTLSDDLRSQVVMEAISQLSLQSLQAVLILTIRDYGAGRLSEFWNLIALAKRMGTQLGLRDLVANQCDNFHQISTIPPRMLPLPNSLVNREEKIRAYWMTEVLDGSSTVGAAWNLNISRPESTGLLPCSDTIWSFPEAVISAWSFGDFEMSSAYSLYVMLVTNELYHVHRFLQQSFDTQSATERVQWQNECRAVDEGLIAWRVKFAAAQVRMNAEHGGSYDPNIILTHCALDLATISLYQRLALPPSGLEEAQGPWYHAIQRCLDACDSITNVLRAMHDMNLENISPLIISCIFVAARFFLVHAKLLNVEIPRNLDLLVYSLKTCGLRWSYARRLEKVIRTATADHKLPSSMSSLPVQFYDLQYSYLDIDEALRVWAEGLEPWMHLAGLEHPALDQNAILMPNVNLATGMASADDATFLPDTAQLAQA</sequence>
<dbReference type="CDD" id="cd00067">
    <property type="entry name" value="GAL4"/>
    <property type="match status" value="1"/>
</dbReference>
<accession>A0A6A6HU88</accession>
<evidence type="ECO:0000259" key="6">
    <source>
        <dbReference type="PROSITE" id="PS50048"/>
    </source>
</evidence>
<keyword evidence="4" id="KW-0804">Transcription</keyword>
<keyword evidence="5" id="KW-0539">Nucleus</keyword>